<evidence type="ECO:0000256" key="1">
    <source>
        <dbReference type="SAM" id="MobiDB-lite"/>
    </source>
</evidence>
<evidence type="ECO:0008006" key="5">
    <source>
        <dbReference type="Google" id="ProtNLM"/>
    </source>
</evidence>
<reference evidence="3" key="1">
    <citation type="submission" date="2022-02" db="EMBL/GenBank/DDBJ databases">
        <title>Crop Bioprotection Bacillus Genome Sequencing.</title>
        <authorList>
            <person name="Dunlap C."/>
        </authorList>
    </citation>
    <scope>NUCLEOTIDE SEQUENCE</scope>
    <source>
        <strain evidence="3">T20C14</strain>
    </source>
</reference>
<dbReference type="PROSITE" id="PS51257">
    <property type="entry name" value="PROKAR_LIPOPROTEIN"/>
    <property type="match status" value="1"/>
</dbReference>
<organism evidence="3 4">
    <name type="scientific">Bacillus haynesii</name>
    <dbReference type="NCBI Taxonomy" id="1925021"/>
    <lineage>
        <taxon>Bacteria</taxon>
        <taxon>Bacillati</taxon>
        <taxon>Bacillota</taxon>
        <taxon>Bacilli</taxon>
        <taxon>Bacillales</taxon>
        <taxon>Bacillaceae</taxon>
        <taxon>Bacillus</taxon>
    </lineage>
</organism>
<evidence type="ECO:0000256" key="2">
    <source>
        <dbReference type="SAM" id="SignalP"/>
    </source>
</evidence>
<evidence type="ECO:0000313" key="3">
    <source>
        <dbReference type="EMBL" id="MCY9280853.1"/>
    </source>
</evidence>
<name>A0AA90J5K4_9BACI</name>
<feature type="signal peptide" evidence="2">
    <location>
        <begin position="1"/>
        <end position="19"/>
    </location>
</feature>
<dbReference type="Proteomes" id="UP001066455">
    <property type="component" value="Unassembled WGS sequence"/>
</dbReference>
<protein>
    <recommendedName>
        <fullName evidence="5">Lipoprotein</fullName>
    </recommendedName>
</protein>
<dbReference type="RefSeq" id="WP_268305415.1">
    <property type="nucleotide sequence ID" value="NZ_JALAXI010000010.1"/>
</dbReference>
<accession>A0AA90J5K4</accession>
<dbReference type="AlphaFoldDB" id="A0AA90J5K4"/>
<feature type="compositionally biased region" description="Basic and acidic residues" evidence="1">
    <location>
        <begin position="27"/>
        <end position="36"/>
    </location>
</feature>
<comment type="caution">
    <text evidence="3">The sequence shown here is derived from an EMBL/GenBank/DDBJ whole genome shotgun (WGS) entry which is preliminary data.</text>
</comment>
<keyword evidence="2" id="KW-0732">Signal</keyword>
<dbReference type="EMBL" id="JALAXI010000010">
    <property type="protein sequence ID" value="MCY9280853.1"/>
    <property type="molecule type" value="Genomic_DNA"/>
</dbReference>
<gene>
    <name evidence="3" type="ORF">MOE73_12345</name>
</gene>
<evidence type="ECO:0000313" key="4">
    <source>
        <dbReference type="Proteomes" id="UP001066455"/>
    </source>
</evidence>
<feature type="region of interest" description="Disordered" evidence="1">
    <location>
        <begin position="26"/>
        <end position="47"/>
    </location>
</feature>
<feature type="chain" id="PRO_5041688739" description="Lipoprotein" evidence="2">
    <location>
        <begin position="20"/>
        <end position="201"/>
    </location>
</feature>
<sequence length="201" mass="22652">MKNFIFLLSIFLLSFTLSACSSENTSSEEKETKNAESEDNNIQTNNSSQKAFNFSLEEFAQAYNEKAEEIENDEEMNSPILNRIIFDDIGDFEYDENKNIYTRELISESDDSGGSFTLNAWYDSDQNFNGLNLSTFGSDNMASDTGLFNTLVVFQILGIDIGHLNDLLKSDQDMLDIEDGDYSVHLAKLPDTAVIIKIEPK</sequence>
<proteinExistence type="predicted"/>